<dbReference type="Proteomes" id="UP000838412">
    <property type="component" value="Chromosome 17"/>
</dbReference>
<evidence type="ECO:0000256" key="6">
    <source>
        <dbReference type="ARBA" id="ARBA00022968"/>
    </source>
</evidence>
<dbReference type="InterPro" id="IPR038578">
    <property type="entry name" value="GT29-like_sf"/>
</dbReference>
<evidence type="ECO:0000256" key="4">
    <source>
        <dbReference type="ARBA" id="ARBA00022679"/>
    </source>
</evidence>
<keyword evidence="3" id="KW-0328">Glycosyltransferase</keyword>
<dbReference type="OrthoDB" id="10264956at2759"/>
<evidence type="ECO:0000256" key="9">
    <source>
        <dbReference type="ARBA" id="ARBA00023136"/>
    </source>
</evidence>
<evidence type="ECO:0000256" key="8">
    <source>
        <dbReference type="ARBA" id="ARBA00023034"/>
    </source>
</evidence>
<evidence type="ECO:0000313" key="12">
    <source>
        <dbReference type="Proteomes" id="UP000838412"/>
    </source>
</evidence>
<dbReference type="InterPro" id="IPR001675">
    <property type="entry name" value="Glyco_trans_29"/>
</dbReference>
<comment type="subcellular location">
    <subcellularLocation>
        <location evidence="1">Golgi apparatus membrane</location>
        <topology evidence="1">Single-pass type II membrane protein</topology>
    </subcellularLocation>
</comment>
<sequence length="441" mass="50179">MRKWVMTYFNPDTDLSVIKSQAHLGQGFEHEMKTTKKFKIGKYFYKLIPESPPLLGKHFRSCAVVGNSGILLDSGCGPQIDSADFVFRSNLAAIEGLWENSEFKPKRPSTGNSLFALAACLCDQIHMVSIPRTVEAAEAKFNTSEVERIRKWVMTYFNPGTDLTVIKSQVKIGQLIRYEVSRKAYANITENFFRLIPESSPLLRKHFRSCAVVGNSGILLDSGCGPQIDSADFVFRCNLAPIEGFENDVGTKSNFTTMNPSVLNHDYKGCRENNTSVACEMFVKRLRLIQDQILHISAFTTVNGRRDVELTNSMILEHHLPIKASYAPVACNYEKNESVSFHFESTVIIILLWKNSEFKLKRPSTGTILFVLSASLCDQIHLYGFYPFSKDKDGRKIKYHYYGSVRNLRNHNMTEEYRAFQTLHQRKALVLHTDPCHDDKL</sequence>
<keyword evidence="6" id="KW-0735">Signal-anchor</keyword>
<evidence type="ECO:0000256" key="2">
    <source>
        <dbReference type="ARBA" id="ARBA00006003"/>
    </source>
</evidence>
<dbReference type="PANTHER" id="PTHR11987:SF52">
    <property type="entry name" value="CMP-N-ACETYLNEURAMINATE-POLY-ALPHA-2, 8-SIALYLTRANSFERASE-LIKE ISOFORM X1"/>
    <property type="match status" value="1"/>
</dbReference>
<dbReference type="EMBL" id="OV696702">
    <property type="protein sequence ID" value="CAH1249655.1"/>
    <property type="molecule type" value="Genomic_DNA"/>
</dbReference>
<proteinExistence type="inferred from homology"/>
<protein>
    <submittedName>
        <fullName evidence="11">ST8SIA4 protein</fullName>
    </submittedName>
</protein>
<keyword evidence="9" id="KW-0472">Membrane</keyword>
<keyword evidence="4" id="KW-0808">Transferase</keyword>
<dbReference type="Pfam" id="PF00777">
    <property type="entry name" value="Glyco_transf_29"/>
    <property type="match status" value="2"/>
</dbReference>
<evidence type="ECO:0000256" key="10">
    <source>
        <dbReference type="ARBA" id="ARBA00023180"/>
    </source>
</evidence>
<dbReference type="GO" id="GO:0000139">
    <property type="term" value="C:Golgi membrane"/>
    <property type="evidence" value="ECO:0007669"/>
    <property type="project" value="UniProtKB-SubCell"/>
</dbReference>
<organism evidence="11 12">
    <name type="scientific">Branchiostoma lanceolatum</name>
    <name type="common">Common lancelet</name>
    <name type="synonym">Amphioxus lanceolatum</name>
    <dbReference type="NCBI Taxonomy" id="7740"/>
    <lineage>
        <taxon>Eukaryota</taxon>
        <taxon>Metazoa</taxon>
        <taxon>Chordata</taxon>
        <taxon>Cephalochordata</taxon>
        <taxon>Leptocardii</taxon>
        <taxon>Amphioxiformes</taxon>
        <taxon>Branchiostomatidae</taxon>
        <taxon>Branchiostoma</taxon>
    </lineage>
</organism>
<reference evidence="11" key="1">
    <citation type="submission" date="2022-01" db="EMBL/GenBank/DDBJ databases">
        <authorList>
            <person name="Braso-Vives M."/>
        </authorList>
    </citation>
    <scope>NUCLEOTIDE SEQUENCE</scope>
</reference>
<evidence type="ECO:0000256" key="1">
    <source>
        <dbReference type="ARBA" id="ARBA00004323"/>
    </source>
</evidence>
<keyword evidence="5" id="KW-0812">Transmembrane</keyword>
<keyword evidence="10" id="KW-0325">Glycoprotein</keyword>
<evidence type="ECO:0000256" key="3">
    <source>
        <dbReference type="ARBA" id="ARBA00022676"/>
    </source>
</evidence>
<evidence type="ECO:0000256" key="7">
    <source>
        <dbReference type="ARBA" id="ARBA00022989"/>
    </source>
</evidence>
<dbReference type="Gene3D" id="3.90.1480.20">
    <property type="entry name" value="Glycosyl transferase family 29"/>
    <property type="match status" value="2"/>
</dbReference>
<keyword evidence="12" id="KW-1185">Reference proteome</keyword>
<dbReference type="PANTHER" id="PTHR11987">
    <property type="entry name" value="ALPHA-2,8-SIALYLTRANSFERASE"/>
    <property type="match status" value="1"/>
</dbReference>
<dbReference type="AlphaFoldDB" id="A0A8K0EII9"/>
<evidence type="ECO:0000313" key="11">
    <source>
        <dbReference type="EMBL" id="CAH1249655.1"/>
    </source>
</evidence>
<dbReference type="GO" id="GO:0009311">
    <property type="term" value="P:oligosaccharide metabolic process"/>
    <property type="evidence" value="ECO:0007669"/>
    <property type="project" value="TreeGrafter"/>
</dbReference>
<dbReference type="GO" id="GO:0003828">
    <property type="term" value="F:alpha-N-acetylneuraminate alpha-2,8-sialyltransferase activity"/>
    <property type="evidence" value="ECO:0007669"/>
    <property type="project" value="TreeGrafter"/>
</dbReference>
<gene>
    <name evidence="11" type="primary">ST8SIA4</name>
    <name evidence="11" type="ORF">BLAG_LOCUS10682</name>
</gene>
<dbReference type="GO" id="GO:0006491">
    <property type="term" value="P:N-glycan processing"/>
    <property type="evidence" value="ECO:0007669"/>
    <property type="project" value="TreeGrafter"/>
</dbReference>
<name>A0A8K0EII9_BRALA</name>
<accession>A0A8K0EII9</accession>
<keyword evidence="8" id="KW-0333">Golgi apparatus</keyword>
<comment type="similarity">
    <text evidence="2">Belongs to the glycosyltransferase 29 family.</text>
</comment>
<evidence type="ECO:0000256" key="5">
    <source>
        <dbReference type="ARBA" id="ARBA00022692"/>
    </source>
</evidence>
<dbReference type="InterPro" id="IPR050943">
    <property type="entry name" value="Glycosyltr_29_Sialyltrsf"/>
</dbReference>
<keyword evidence="7" id="KW-1133">Transmembrane helix</keyword>